<dbReference type="InterPro" id="IPR050204">
    <property type="entry name" value="AraC_XylS_family_regulators"/>
</dbReference>
<proteinExistence type="predicted"/>
<dbReference type="OrthoDB" id="4480133at2"/>
<feature type="domain" description="HTH araC/xylS-type" evidence="4">
    <location>
        <begin position="168"/>
        <end position="266"/>
    </location>
</feature>
<keyword evidence="6" id="KW-1185">Reference proteome</keyword>
<dbReference type="GO" id="GO:0003700">
    <property type="term" value="F:DNA-binding transcription factor activity"/>
    <property type="evidence" value="ECO:0007669"/>
    <property type="project" value="InterPro"/>
</dbReference>
<dbReference type="InterPro" id="IPR009057">
    <property type="entry name" value="Homeodomain-like_sf"/>
</dbReference>
<dbReference type="AlphaFoldDB" id="A0A385SNY1"/>
<dbReference type="GO" id="GO:0043565">
    <property type="term" value="F:sequence-specific DNA binding"/>
    <property type="evidence" value="ECO:0007669"/>
    <property type="project" value="InterPro"/>
</dbReference>
<sequence length="267" mass="30137">MELEGKDIGGIIYSVYDNENRAGEHLIKAHHLALIISGSLSIIDGDKIHTFKAGDIGLLRKNHLAKFIKQPPPGGQFIAVTVLLDKETLLNAKGQQPVGYANTPHDAVLSIGPDALLTNYFHALIPYFNERVDSDLVQYKKQEAVMLLLRKHPELRSVLFDFGEPGKIDLEAFMNRNFRYNVTLDEMAFLTGRSLATFKRDFKKIFNCPPNRWIQQQRLKQAHYLISRNKVKPSEAYLEVGFESLSHFSYAFKQFFGVTPSSLAGVG</sequence>
<dbReference type="SUPFAM" id="SSF46689">
    <property type="entry name" value="Homeodomain-like"/>
    <property type="match status" value="2"/>
</dbReference>
<gene>
    <name evidence="5" type="ORF">D4L85_08900</name>
</gene>
<evidence type="ECO:0000313" key="6">
    <source>
        <dbReference type="Proteomes" id="UP000266183"/>
    </source>
</evidence>
<dbReference type="Proteomes" id="UP000266183">
    <property type="component" value="Chromosome"/>
</dbReference>
<keyword evidence="2" id="KW-0238">DNA-binding</keyword>
<dbReference type="SMART" id="SM00342">
    <property type="entry name" value="HTH_ARAC"/>
    <property type="match status" value="1"/>
</dbReference>
<dbReference type="PROSITE" id="PS01124">
    <property type="entry name" value="HTH_ARAC_FAMILY_2"/>
    <property type="match status" value="1"/>
</dbReference>
<dbReference type="Pfam" id="PF22200">
    <property type="entry name" value="ExsA_N"/>
    <property type="match status" value="1"/>
</dbReference>
<evidence type="ECO:0000256" key="1">
    <source>
        <dbReference type="ARBA" id="ARBA00023015"/>
    </source>
</evidence>
<dbReference type="Pfam" id="PF12833">
    <property type="entry name" value="HTH_18"/>
    <property type="match status" value="1"/>
</dbReference>
<dbReference type="InterPro" id="IPR018060">
    <property type="entry name" value="HTH_AraC"/>
</dbReference>
<dbReference type="RefSeq" id="WP_119753992.1">
    <property type="nucleotide sequence ID" value="NZ_CP032382.1"/>
</dbReference>
<dbReference type="PANTHER" id="PTHR46796">
    <property type="entry name" value="HTH-TYPE TRANSCRIPTIONAL ACTIVATOR RHAS-RELATED"/>
    <property type="match status" value="1"/>
</dbReference>
<reference evidence="6" key="1">
    <citation type="submission" date="2018-09" db="EMBL/GenBank/DDBJ databases">
        <title>Chryseolinea sp. KIS68-18 isolated from soil.</title>
        <authorList>
            <person name="Weon H.-Y."/>
            <person name="Kwon S.-W."/>
            <person name="Lee S.A."/>
        </authorList>
    </citation>
    <scope>NUCLEOTIDE SEQUENCE [LARGE SCALE GENOMIC DNA]</scope>
    <source>
        <strain evidence="6">KIS68-18</strain>
    </source>
</reference>
<dbReference type="KEGG" id="chk:D4L85_08900"/>
<dbReference type="EMBL" id="CP032382">
    <property type="protein sequence ID" value="AYB30688.1"/>
    <property type="molecule type" value="Genomic_DNA"/>
</dbReference>
<evidence type="ECO:0000259" key="4">
    <source>
        <dbReference type="PROSITE" id="PS01124"/>
    </source>
</evidence>
<evidence type="ECO:0000256" key="3">
    <source>
        <dbReference type="ARBA" id="ARBA00023163"/>
    </source>
</evidence>
<accession>A0A385SNY1</accession>
<evidence type="ECO:0000313" key="5">
    <source>
        <dbReference type="EMBL" id="AYB30688.1"/>
    </source>
</evidence>
<organism evidence="5 6">
    <name type="scientific">Chryseolinea soli</name>
    <dbReference type="NCBI Taxonomy" id="2321403"/>
    <lineage>
        <taxon>Bacteria</taxon>
        <taxon>Pseudomonadati</taxon>
        <taxon>Bacteroidota</taxon>
        <taxon>Cytophagia</taxon>
        <taxon>Cytophagales</taxon>
        <taxon>Fulvivirgaceae</taxon>
        <taxon>Chryseolinea</taxon>
    </lineage>
</organism>
<dbReference type="InterPro" id="IPR054015">
    <property type="entry name" value="ExsA-like_N"/>
</dbReference>
<keyword evidence="3" id="KW-0804">Transcription</keyword>
<protein>
    <submittedName>
        <fullName evidence="5">AraC family transcriptional regulator</fullName>
    </submittedName>
</protein>
<evidence type="ECO:0000256" key="2">
    <source>
        <dbReference type="ARBA" id="ARBA00023125"/>
    </source>
</evidence>
<name>A0A385SNY1_9BACT</name>
<dbReference type="Gene3D" id="1.10.10.60">
    <property type="entry name" value="Homeodomain-like"/>
    <property type="match status" value="1"/>
</dbReference>
<keyword evidence="1" id="KW-0805">Transcription regulation</keyword>